<evidence type="ECO:0000256" key="12">
    <source>
        <dbReference type="SAM" id="Phobius"/>
    </source>
</evidence>
<keyword evidence="12" id="KW-0812">Transmembrane</keyword>
<evidence type="ECO:0000256" key="5">
    <source>
        <dbReference type="ARBA" id="ARBA00022793"/>
    </source>
</evidence>
<evidence type="ECO:0000256" key="3">
    <source>
        <dbReference type="ARBA" id="ARBA00012243"/>
    </source>
</evidence>
<dbReference type="InterPro" id="IPR003817">
    <property type="entry name" value="PS_Dcarbxylase"/>
</dbReference>
<feature type="transmembrane region" description="Helical" evidence="12">
    <location>
        <begin position="98"/>
        <end position="117"/>
    </location>
</feature>
<evidence type="ECO:0000256" key="4">
    <source>
        <dbReference type="ARBA" id="ARBA00022516"/>
    </source>
</evidence>
<dbReference type="Pfam" id="PF02666">
    <property type="entry name" value="PS_Dcarbxylase"/>
    <property type="match status" value="1"/>
</dbReference>
<proteinExistence type="predicted"/>
<keyword evidence="6" id="KW-0443">Lipid metabolism</keyword>
<name>A0A0C3BID3_PILCF</name>
<evidence type="ECO:0000256" key="2">
    <source>
        <dbReference type="ARBA" id="ARBA00005189"/>
    </source>
</evidence>
<protein>
    <recommendedName>
        <fullName evidence="3">phosphatidylserine decarboxylase</fullName>
        <ecNumber evidence="3">4.1.1.65</ecNumber>
    </recommendedName>
</protein>
<dbReference type="InterPro" id="IPR033177">
    <property type="entry name" value="PSD-B"/>
</dbReference>
<dbReference type="UniPathway" id="UPA00558"/>
<feature type="transmembrane region" description="Helical" evidence="12">
    <location>
        <begin position="152"/>
        <end position="171"/>
    </location>
</feature>
<reference evidence="13 14" key="1">
    <citation type="submission" date="2014-04" db="EMBL/GenBank/DDBJ databases">
        <authorList>
            <consortium name="DOE Joint Genome Institute"/>
            <person name="Kuo A."/>
            <person name="Tarkka M."/>
            <person name="Buscot F."/>
            <person name="Kohler A."/>
            <person name="Nagy L.G."/>
            <person name="Floudas D."/>
            <person name="Copeland A."/>
            <person name="Barry K.W."/>
            <person name="Cichocki N."/>
            <person name="Veneault-Fourrey C."/>
            <person name="LaButti K."/>
            <person name="Lindquist E.A."/>
            <person name="Lipzen A."/>
            <person name="Lundell T."/>
            <person name="Morin E."/>
            <person name="Murat C."/>
            <person name="Sun H."/>
            <person name="Tunlid A."/>
            <person name="Henrissat B."/>
            <person name="Grigoriev I.V."/>
            <person name="Hibbett D.S."/>
            <person name="Martin F."/>
            <person name="Nordberg H.P."/>
            <person name="Cantor M.N."/>
            <person name="Hua S.X."/>
        </authorList>
    </citation>
    <scope>NUCLEOTIDE SEQUENCE [LARGE SCALE GENOMIC DNA]</scope>
    <source>
        <strain evidence="13 14">F 1598</strain>
    </source>
</reference>
<feature type="transmembrane region" description="Helical" evidence="12">
    <location>
        <begin position="21"/>
        <end position="45"/>
    </location>
</feature>
<keyword evidence="4" id="KW-0444">Lipid biosynthesis</keyword>
<keyword evidence="14" id="KW-1185">Reference proteome</keyword>
<keyword evidence="7" id="KW-0594">Phospholipid biosynthesis</keyword>
<feature type="transmembrane region" description="Helical" evidence="12">
    <location>
        <begin position="61"/>
        <end position="86"/>
    </location>
</feature>
<evidence type="ECO:0000313" key="14">
    <source>
        <dbReference type="Proteomes" id="UP000054166"/>
    </source>
</evidence>
<evidence type="ECO:0000256" key="9">
    <source>
        <dbReference type="ARBA" id="ARBA00023264"/>
    </source>
</evidence>
<dbReference type="HOGENOM" id="CLU_454240_0_0_1"/>
<comment type="cofactor">
    <cofactor evidence="1">
        <name>pyruvate</name>
        <dbReference type="ChEBI" id="CHEBI:15361"/>
    </cofactor>
</comment>
<reference evidence="14" key="2">
    <citation type="submission" date="2015-01" db="EMBL/GenBank/DDBJ databases">
        <title>Evolutionary Origins and Diversification of the Mycorrhizal Mutualists.</title>
        <authorList>
            <consortium name="DOE Joint Genome Institute"/>
            <consortium name="Mycorrhizal Genomics Consortium"/>
            <person name="Kohler A."/>
            <person name="Kuo A."/>
            <person name="Nagy L.G."/>
            <person name="Floudas D."/>
            <person name="Copeland A."/>
            <person name="Barry K.W."/>
            <person name="Cichocki N."/>
            <person name="Veneault-Fourrey C."/>
            <person name="LaButti K."/>
            <person name="Lindquist E.A."/>
            <person name="Lipzen A."/>
            <person name="Lundell T."/>
            <person name="Morin E."/>
            <person name="Murat C."/>
            <person name="Riley R."/>
            <person name="Ohm R."/>
            <person name="Sun H."/>
            <person name="Tunlid A."/>
            <person name="Henrissat B."/>
            <person name="Grigoriev I.V."/>
            <person name="Hibbett D.S."/>
            <person name="Martin F."/>
        </authorList>
    </citation>
    <scope>NUCLEOTIDE SEQUENCE [LARGE SCALE GENOMIC DNA]</scope>
    <source>
        <strain evidence="14">F 1598</strain>
    </source>
</reference>
<dbReference type="InParanoid" id="A0A0C3BID3"/>
<organism evidence="13 14">
    <name type="scientific">Piloderma croceum (strain F 1598)</name>
    <dbReference type="NCBI Taxonomy" id="765440"/>
    <lineage>
        <taxon>Eukaryota</taxon>
        <taxon>Fungi</taxon>
        <taxon>Dikarya</taxon>
        <taxon>Basidiomycota</taxon>
        <taxon>Agaricomycotina</taxon>
        <taxon>Agaricomycetes</taxon>
        <taxon>Agaricomycetidae</taxon>
        <taxon>Atheliales</taxon>
        <taxon>Atheliaceae</taxon>
        <taxon>Piloderma</taxon>
    </lineage>
</organism>
<feature type="transmembrane region" description="Helical" evidence="12">
    <location>
        <begin position="554"/>
        <end position="572"/>
    </location>
</feature>
<dbReference type="PANTHER" id="PTHR10067">
    <property type="entry name" value="PHOSPHATIDYLSERINE DECARBOXYLASE"/>
    <property type="match status" value="1"/>
</dbReference>
<evidence type="ECO:0000256" key="8">
    <source>
        <dbReference type="ARBA" id="ARBA00023239"/>
    </source>
</evidence>
<keyword evidence="12" id="KW-1133">Transmembrane helix</keyword>
<evidence type="ECO:0000256" key="11">
    <source>
        <dbReference type="ARBA" id="ARBA00024326"/>
    </source>
</evidence>
<accession>A0A0C3BID3</accession>
<evidence type="ECO:0000256" key="7">
    <source>
        <dbReference type="ARBA" id="ARBA00023209"/>
    </source>
</evidence>
<dbReference type="EC" id="4.1.1.65" evidence="3"/>
<dbReference type="EMBL" id="KN833028">
    <property type="protein sequence ID" value="KIM77087.1"/>
    <property type="molecule type" value="Genomic_DNA"/>
</dbReference>
<dbReference type="STRING" id="765440.A0A0C3BID3"/>
<dbReference type="OrthoDB" id="3249582at2759"/>
<keyword evidence="12" id="KW-0472">Membrane</keyword>
<sequence length="601" mass="67351">MASSLAKWFLESKTFCFCIPLRFGVIFFSFLTWLVAAVLSFLLWFELASNHDPPLSSRVRIAIIAAGVVETILFLASILGFVGAIIRKESFVKLYSHFLYIHLIINVAVGSYFLWMITHTAALDEGSLCTEIFQNDGVQSTCNNLFSVGKSIFIGIIVCIWLIELYVALIVTRYHHRIRVDQRNGLSSREYFGMVKHSRYESVGSEVTVGLLNEQDQRYLDPYQDSTSRFGTLSDKNRQRAGDALEKLVDLSSTHNDLTRSIHAHSTGHIPCLKELDSGLEVLANKYHFGNYVAIRGTNEKFFESMPIYERLGMHLLFYGHVQILLLKTKGVESILREQSIKEGKHFDSHESAKSITSFAKTYSIQLDELLEPDITKYKTFNQFFFRKLKKNARPVQNAGDPLGICCAADSRLTVYQAIDFSKKFWIKGKQFNIPNLLNVSEDSDIALTFRDASIAIFRLAPGDYHRFHSPIDGEVGEIVNIAGQYYTVNPQAVNEPGFNVFTANRRSVLYMKHVSTSLPVVVVAIGALLVGSIEWTNGAQIGSIVRKGDELGYFAYGGSTVVVVFPSGVQLDIDLVKNSEMPIETLVKVGFSLGKTPGVY</sequence>
<gene>
    <name evidence="13" type="ORF">PILCRDRAFT_825621</name>
</gene>
<evidence type="ECO:0000313" key="13">
    <source>
        <dbReference type="EMBL" id="KIM77087.1"/>
    </source>
</evidence>
<evidence type="ECO:0000256" key="1">
    <source>
        <dbReference type="ARBA" id="ARBA00001928"/>
    </source>
</evidence>
<keyword evidence="5" id="KW-0210">Decarboxylase</keyword>
<keyword evidence="9" id="KW-1208">Phospholipid metabolism</keyword>
<dbReference type="NCBIfam" id="TIGR00163">
    <property type="entry name" value="PS_decarb"/>
    <property type="match status" value="1"/>
</dbReference>
<dbReference type="GO" id="GO:0006646">
    <property type="term" value="P:phosphatidylethanolamine biosynthetic process"/>
    <property type="evidence" value="ECO:0007669"/>
    <property type="project" value="UniProtKB-UniPathway"/>
</dbReference>
<comment type="pathway">
    <text evidence="11">Phospholipid metabolism; phosphatidylethanolamine biosynthesis.</text>
</comment>
<dbReference type="PANTHER" id="PTHR10067:SF17">
    <property type="entry name" value="PHOSPHATIDYLSERINE DECARBOXYLASE PROENZYME 2"/>
    <property type="match status" value="1"/>
</dbReference>
<keyword evidence="10" id="KW-0670">Pyruvate</keyword>
<comment type="pathway">
    <text evidence="2">Lipid metabolism.</text>
</comment>
<feature type="transmembrane region" description="Helical" evidence="12">
    <location>
        <begin position="515"/>
        <end position="534"/>
    </location>
</feature>
<dbReference type="AlphaFoldDB" id="A0A0C3BID3"/>
<dbReference type="GO" id="GO:0004609">
    <property type="term" value="F:phosphatidylserine decarboxylase activity"/>
    <property type="evidence" value="ECO:0007669"/>
    <property type="project" value="UniProtKB-EC"/>
</dbReference>
<evidence type="ECO:0000256" key="10">
    <source>
        <dbReference type="ARBA" id="ARBA00023317"/>
    </source>
</evidence>
<dbReference type="Proteomes" id="UP000054166">
    <property type="component" value="Unassembled WGS sequence"/>
</dbReference>
<evidence type="ECO:0000256" key="6">
    <source>
        <dbReference type="ARBA" id="ARBA00023098"/>
    </source>
</evidence>
<keyword evidence="8" id="KW-0456">Lyase</keyword>